<name>A0A1N7SBP5_9BURK</name>
<dbReference type="EMBL" id="CYGX02000049">
    <property type="protein sequence ID" value="SIT44799.1"/>
    <property type="molecule type" value="Genomic_DNA"/>
</dbReference>
<evidence type="ECO:0000313" key="2">
    <source>
        <dbReference type="EMBL" id="SIT44799.1"/>
    </source>
</evidence>
<dbReference type="Proteomes" id="UP000187012">
    <property type="component" value="Unassembled WGS sequence"/>
</dbReference>
<organism evidence="2 3">
    <name type="scientific">Paraburkholderia ribeironis</name>
    <dbReference type="NCBI Taxonomy" id="1247936"/>
    <lineage>
        <taxon>Bacteria</taxon>
        <taxon>Pseudomonadati</taxon>
        <taxon>Pseudomonadota</taxon>
        <taxon>Betaproteobacteria</taxon>
        <taxon>Burkholderiales</taxon>
        <taxon>Burkholderiaceae</taxon>
        <taxon>Paraburkholderia</taxon>
    </lineage>
</organism>
<feature type="compositionally biased region" description="Basic residues" evidence="1">
    <location>
        <begin position="194"/>
        <end position="204"/>
    </location>
</feature>
<feature type="compositionally biased region" description="Basic residues" evidence="1">
    <location>
        <begin position="162"/>
        <end position="173"/>
    </location>
</feature>
<dbReference type="AlphaFoldDB" id="A0A1N7SBP5"/>
<evidence type="ECO:0000256" key="1">
    <source>
        <dbReference type="SAM" id="MobiDB-lite"/>
    </source>
</evidence>
<dbReference type="STRING" id="1247936.BN2475_490047"/>
<feature type="region of interest" description="Disordered" evidence="1">
    <location>
        <begin position="1"/>
        <end position="24"/>
    </location>
</feature>
<keyword evidence="3" id="KW-1185">Reference proteome</keyword>
<feature type="region of interest" description="Disordered" evidence="1">
    <location>
        <begin position="116"/>
        <end position="220"/>
    </location>
</feature>
<reference evidence="2 3" key="1">
    <citation type="submission" date="2016-12" db="EMBL/GenBank/DDBJ databases">
        <authorList>
            <person name="Song W.-J."/>
            <person name="Kurnit D.M."/>
        </authorList>
    </citation>
    <scope>NUCLEOTIDE SEQUENCE [LARGE SCALE GENOMIC DNA]</scope>
    <source>
        <strain evidence="2 3">STM7296</strain>
    </source>
</reference>
<feature type="compositionally biased region" description="Polar residues" evidence="1">
    <location>
        <begin position="138"/>
        <end position="154"/>
    </location>
</feature>
<proteinExistence type="predicted"/>
<protein>
    <submittedName>
        <fullName evidence="2">Uncharacterized protein</fullName>
    </submittedName>
</protein>
<sequence>MRDREREAQREAKGARGAPCVGTDIRETPATKGAMLRERLRFVHGDNGRCGLRERLRRVHALRVEARAALPGKNDGRRAQGGSRCTGPLATLRGALGLRAVIIPTGAAGLRFKAGSCSSSAESGVPAPSSRHGHGANPLNTSSTQPEHNPSTTRARPASMRHSPRTTLRRSHPKSPDSASTKRFTSCYSACLPRKPREKHKKRSNVGGTPHSPAAAGHVR</sequence>
<feature type="compositionally biased region" description="Basic and acidic residues" evidence="1">
    <location>
        <begin position="1"/>
        <end position="14"/>
    </location>
</feature>
<accession>A0A1N7SBP5</accession>
<evidence type="ECO:0000313" key="3">
    <source>
        <dbReference type="Proteomes" id="UP000187012"/>
    </source>
</evidence>
<gene>
    <name evidence="2" type="ORF">BN2475_490047</name>
</gene>
<feature type="compositionally biased region" description="Polar residues" evidence="1">
    <location>
        <begin position="177"/>
        <end position="188"/>
    </location>
</feature>